<dbReference type="InterPro" id="IPR050107">
    <property type="entry name" value="ABC_carbohydrate_import_ATPase"/>
</dbReference>
<evidence type="ECO:0000256" key="1">
    <source>
        <dbReference type="ARBA" id="ARBA00022448"/>
    </source>
</evidence>
<keyword evidence="6" id="KW-0378">Hydrolase</keyword>
<organism evidence="6">
    <name type="scientific">uncultured Microbacterium sp</name>
    <dbReference type="NCBI Taxonomy" id="191216"/>
    <lineage>
        <taxon>Bacteria</taxon>
        <taxon>Bacillati</taxon>
        <taxon>Actinomycetota</taxon>
        <taxon>Actinomycetes</taxon>
        <taxon>Micrococcales</taxon>
        <taxon>Microbacteriaceae</taxon>
        <taxon>Microbacterium</taxon>
        <taxon>environmental samples</taxon>
    </lineage>
</organism>
<dbReference type="EC" id="3.6.3.17" evidence="6"/>
<dbReference type="AlphaFoldDB" id="A0A1Y5P2Z7"/>
<evidence type="ECO:0000256" key="2">
    <source>
        <dbReference type="ARBA" id="ARBA00022737"/>
    </source>
</evidence>
<feature type="domain" description="ABC transporter" evidence="5">
    <location>
        <begin position="240"/>
        <end position="483"/>
    </location>
</feature>
<dbReference type="Gene3D" id="3.40.50.300">
    <property type="entry name" value="P-loop containing nucleotide triphosphate hydrolases"/>
    <property type="match status" value="2"/>
</dbReference>
<proteinExistence type="predicted"/>
<evidence type="ECO:0000256" key="4">
    <source>
        <dbReference type="ARBA" id="ARBA00022840"/>
    </source>
</evidence>
<keyword evidence="4 6" id="KW-0067">ATP-binding</keyword>
<dbReference type="Pfam" id="PF00005">
    <property type="entry name" value="ABC_tran"/>
    <property type="match status" value="1"/>
</dbReference>
<dbReference type="SUPFAM" id="SSF52540">
    <property type="entry name" value="P-loop containing nucleoside triphosphate hydrolases"/>
    <property type="match status" value="2"/>
</dbReference>
<evidence type="ECO:0000313" key="6">
    <source>
        <dbReference type="EMBL" id="SBS73033.1"/>
    </source>
</evidence>
<dbReference type="GO" id="GO:0005524">
    <property type="term" value="F:ATP binding"/>
    <property type="evidence" value="ECO:0007669"/>
    <property type="project" value="UniProtKB-KW"/>
</dbReference>
<accession>A0A1Y5P2Z7</accession>
<dbReference type="PROSITE" id="PS50893">
    <property type="entry name" value="ABC_TRANSPORTER_2"/>
    <property type="match status" value="2"/>
</dbReference>
<dbReference type="GO" id="GO:0016887">
    <property type="term" value="F:ATP hydrolysis activity"/>
    <property type="evidence" value="ECO:0007669"/>
    <property type="project" value="InterPro"/>
</dbReference>
<dbReference type="RefSeq" id="WP_295576307.1">
    <property type="nucleotide sequence ID" value="NZ_FLQR01000007.1"/>
</dbReference>
<dbReference type="CDD" id="cd03216">
    <property type="entry name" value="ABC_Carb_Monos_I"/>
    <property type="match status" value="1"/>
</dbReference>
<keyword evidence="2" id="KW-0677">Repeat</keyword>
<gene>
    <name evidence="6" type="ORF">MIPYR_30366</name>
</gene>
<dbReference type="InterPro" id="IPR003439">
    <property type="entry name" value="ABC_transporter-like_ATP-bd"/>
</dbReference>
<dbReference type="EMBL" id="FLQR01000007">
    <property type="protein sequence ID" value="SBS73033.1"/>
    <property type="molecule type" value="Genomic_DNA"/>
</dbReference>
<dbReference type="SMART" id="SM00382">
    <property type="entry name" value="AAA"/>
    <property type="match status" value="1"/>
</dbReference>
<dbReference type="InterPro" id="IPR027417">
    <property type="entry name" value="P-loop_NTPase"/>
</dbReference>
<feature type="domain" description="ABC transporter" evidence="5">
    <location>
        <begin position="6"/>
        <end position="239"/>
    </location>
</feature>
<reference evidence="6" key="1">
    <citation type="submission" date="2016-03" db="EMBL/GenBank/DDBJ databases">
        <authorList>
            <person name="Ploux O."/>
        </authorList>
    </citation>
    <scope>NUCLEOTIDE SEQUENCE</scope>
    <source>
        <strain evidence="6">UC1</strain>
    </source>
</reference>
<keyword evidence="1" id="KW-0813">Transport</keyword>
<protein>
    <submittedName>
        <fullName evidence="6">Putative Arabinose import ATP-binding protein AraG 2</fullName>
        <ecNumber evidence="6">3.6.3.17</ecNumber>
    </submittedName>
</protein>
<keyword evidence="3" id="KW-0547">Nucleotide-binding</keyword>
<evidence type="ECO:0000259" key="5">
    <source>
        <dbReference type="PROSITE" id="PS50893"/>
    </source>
</evidence>
<dbReference type="PANTHER" id="PTHR43790:SF9">
    <property type="entry name" value="GALACTOFURANOSE TRANSPORTER ATP-BINDING PROTEIN YTFR"/>
    <property type="match status" value="1"/>
</dbReference>
<name>A0A1Y5P2Z7_9MICO</name>
<dbReference type="PANTHER" id="PTHR43790">
    <property type="entry name" value="CARBOHYDRATE TRANSPORT ATP-BINDING PROTEIN MG119-RELATED"/>
    <property type="match status" value="1"/>
</dbReference>
<evidence type="ECO:0000256" key="3">
    <source>
        <dbReference type="ARBA" id="ARBA00022741"/>
    </source>
</evidence>
<dbReference type="InterPro" id="IPR003593">
    <property type="entry name" value="AAA+_ATPase"/>
</dbReference>
<sequence>MTTARLAFDDVTVDFGVTRALDGVDLSFAAGEIVGLLGHNGAGKSTLVNVATGAVRATGGRMLLDGQQVTADTPRQASELGITVIHQTPALVGNLTVLDNLYLGRDRTGRAKGDRVAARAALEEVGGEDLTLDTMVSTLELGQRQVVDLARGLLHGEMKVLLLDEPTAALGQAETDALHALIRRLAAKGTTIIYVSHRLPDIIEVCDRVAILREGKVAGEHAVTGLSAGALAKALVPDFEEAQHVAARVGAPVLEITSPHPMSFRAGEVVGLFGVAAGEQFQLLNALHGAGGVEASLNGTPYRARTPLEAIRQGVHLVVADRDRDGLIAGLAARDNVYLPWRGRRVGGAKVAPTHRSRVAGYTEARRRLGILGPGPDSPISAFSGGNRQKHLLAAWLYPAVPAVLLLAQPTQGVDVGAKADIRRAVRQAAAEGATVLVASAESDEIAGLCDRSYVLSGGGIAELERTPDFDAALLQTLLDLIPTKGALA</sequence>